<feature type="domain" description="Enoyl-CoA hydratase/isomerase" evidence="4">
    <location>
        <begin position="28"/>
        <end position="347"/>
    </location>
</feature>
<name>A0A1T3NPT6_9ACTN</name>
<evidence type="ECO:0000313" key="5">
    <source>
        <dbReference type="EMBL" id="OPC78829.1"/>
    </source>
</evidence>
<dbReference type="Pfam" id="PF16113">
    <property type="entry name" value="ECH_2"/>
    <property type="match status" value="1"/>
</dbReference>
<accession>A0A1T3NPT6</accession>
<protein>
    <recommendedName>
        <fullName evidence="2">3-hydroxyisobutyryl-CoA hydrolase</fullName>
        <ecNumber evidence="2">3.1.2.4</ecNumber>
    </recommendedName>
</protein>
<comment type="caution">
    <text evidence="5">The sequence shown here is derived from an EMBL/GenBank/DDBJ whole genome shotgun (WGS) entry which is preliminary data.</text>
</comment>
<dbReference type="RefSeq" id="WP_078980034.1">
    <property type="nucleotide sequence ID" value="NZ_MWQN01000002.1"/>
</dbReference>
<reference evidence="5 6" key="1">
    <citation type="submission" date="2017-03" db="EMBL/GenBank/DDBJ databases">
        <title>Draft genome sequence of Streptomyces scabrisporus NF3, endophyte isolated from Amphipterygium adstringens.</title>
        <authorList>
            <person name="Vazquez M."/>
            <person name="Ceapa C.D."/>
            <person name="Rodriguez Luna D."/>
            <person name="Sanchez Esquivel S."/>
        </authorList>
    </citation>
    <scope>NUCLEOTIDE SEQUENCE [LARGE SCALE GENOMIC DNA]</scope>
    <source>
        <strain evidence="5 6">NF3</strain>
    </source>
</reference>
<evidence type="ECO:0000313" key="6">
    <source>
        <dbReference type="Proteomes" id="UP000190037"/>
    </source>
</evidence>
<dbReference type="EMBL" id="MWQN01000002">
    <property type="protein sequence ID" value="OPC78829.1"/>
    <property type="molecule type" value="Genomic_DNA"/>
</dbReference>
<dbReference type="InterPro" id="IPR029045">
    <property type="entry name" value="ClpP/crotonase-like_dom_sf"/>
</dbReference>
<dbReference type="PANTHER" id="PTHR43176:SF3">
    <property type="entry name" value="3-HYDROXYISOBUTYRYL-COA HYDROLASE, MITOCHONDRIAL"/>
    <property type="match status" value="1"/>
</dbReference>
<dbReference type="CDD" id="cd06558">
    <property type="entry name" value="crotonase-like"/>
    <property type="match status" value="1"/>
</dbReference>
<dbReference type="GO" id="GO:0006574">
    <property type="term" value="P:L-valine catabolic process"/>
    <property type="evidence" value="ECO:0007669"/>
    <property type="project" value="TreeGrafter"/>
</dbReference>
<keyword evidence="3 5" id="KW-0378">Hydrolase</keyword>
<dbReference type="EC" id="3.1.2.4" evidence="2"/>
<dbReference type="GO" id="GO:0003860">
    <property type="term" value="F:3-hydroxyisobutyryl-CoA hydrolase activity"/>
    <property type="evidence" value="ECO:0007669"/>
    <property type="project" value="UniProtKB-EC"/>
</dbReference>
<evidence type="ECO:0000256" key="1">
    <source>
        <dbReference type="ARBA" id="ARBA00001709"/>
    </source>
</evidence>
<evidence type="ECO:0000259" key="4">
    <source>
        <dbReference type="Pfam" id="PF16113"/>
    </source>
</evidence>
<keyword evidence="6" id="KW-1185">Reference proteome</keyword>
<gene>
    <name evidence="5" type="ORF">B4N89_32340</name>
</gene>
<dbReference type="GO" id="GO:0005829">
    <property type="term" value="C:cytosol"/>
    <property type="evidence" value="ECO:0007669"/>
    <property type="project" value="TreeGrafter"/>
</dbReference>
<dbReference type="Proteomes" id="UP000190037">
    <property type="component" value="Unassembled WGS sequence"/>
</dbReference>
<evidence type="ECO:0000256" key="3">
    <source>
        <dbReference type="ARBA" id="ARBA00022801"/>
    </source>
</evidence>
<dbReference type="PANTHER" id="PTHR43176">
    <property type="entry name" value="3-HYDROXYISOBUTYRYL-COA HYDROLASE-RELATED"/>
    <property type="match status" value="1"/>
</dbReference>
<sequence>MTPHAQPPQPSPEDTVLVDRIGPAGRLGRITLNRPRAINALDHPMVRRITAALDEWARDDSVAAVLITGAGERGLCAGGDIRAIRADALEGGHAAREFWRDEYLLNARIAAYPKPYVAIMDGVVMGGGVGVSAHGDVRIVTERSTVAMPETGIGFVPDVGGTYLLSRAPGELGTHLALTAGAIGAADAISCGLADHFVPSDRLPALLDALAAGDPAEVAARHAEPAPAGVLAERRAWIDACYAADAVEEILDRLLDSGEPAAKEAAEVIAAKSPTALKVTLAALRRARRAASLGAVLDQEYRVSCAAVTTPDLVEGVRAQVVDKDRRPRWSPATLAEVGAADVEAFFAPLGERELGLG</sequence>
<organism evidence="5 6">
    <name type="scientific">Embleya scabrispora</name>
    <dbReference type="NCBI Taxonomy" id="159449"/>
    <lineage>
        <taxon>Bacteria</taxon>
        <taxon>Bacillati</taxon>
        <taxon>Actinomycetota</taxon>
        <taxon>Actinomycetes</taxon>
        <taxon>Kitasatosporales</taxon>
        <taxon>Streptomycetaceae</taxon>
        <taxon>Embleya</taxon>
    </lineage>
</organism>
<dbReference type="OrthoDB" id="9790967at2"/>
<dbReference type="SUPFAM" id="SSF52096">
    <property type="entry name" value="ClpP/crotonase"/>
    <property type="match status" value="1"/>
</dbReference>
<evidence type="ECO:0000256" key="2">
    <source>
        <dbReference type="ARBA" id="ARBA00011915"/>
    </source>
</evidence>
<dbReference type="InterPro" id="IPR032259">
    <property type="entry name" value="HIBYL-CoA-H"/>
</dbReference>
<dbReference type="NCBIfam" id="NF004127">
    <property type="entry name" value="PRK05617.1"/>
    <property type="match status" value="1"/>
</dbReference>
<dbReference type="InterPro" id="IPR045004">
    <property type="entry name" value="ECH_dom"/>
</dbReference>
<dbReference type="Gene3D" id="3.90.226.10">
    <property type="entry name" value="2-enoyl-CoA Hydratase, Chain A, domain 1"/>
    <property type="match status" value="1"/>
</dbReference>
<dbReference type="AlphaFoldDB" id="A0A1T3NPT6"/>
<dbReference type="STRING" id="159449.B4N89_32340"/>
<comment type="catalytic activity">
    <reaction evidence="1">
        <text>3-hydroxy-2-methylpropanoyl-CoA + H2O = 3-hydroxy-2-methylpropanoate + CoA + H(+)</text>
        <dbReference type="Rhea" id="RHEA:20888"/>
        <dbReference type="ChEBI" id="CHEBI:11805"/>
        <dbReference type="ChEBI" id="CHEBI:15377"/>
        <dbReference type="ChEBI" id="CHEBI:15378"/>
        <dbReference type="ChEBI" id="CHEBI:57287"/>
        <dbReference type="ChEBI" id="CHEBI:57340"/>
        <dbReference type="EC" id="3.1.2.4"/>
    </reaction>
</comment>
<proteinExistence type="predicted"/>